<dbReference type="Pfam" id="PF10935">
    <property type="entry name" value="DUF2637"/>
    <property type="match status" value="1"/>
</dbReference>
<evidence type="ECO:0000256" key="2">
    <source>
        <dbReference type="SAM" id="Phobius"/>
    </source>
</evidence>
<evidence type="ECO:0000313" key="3">
    <source>
        <dbReference type="EMBL" id="AGZ40716.1"/>
    </source>
</evidence>
<protein>
    <recommendedName>
        <fullName evidence="5">DUF2637 domain-containing protein</fullName>
    </recommendedName>
</protein>
<name>U5VYI8_9ACTN</name>
<sequence length="398" mass="40820">MAAGGITALRNLAAGAVAGIAAWSSWYHMSHLARLHGEPAEVAVALPLTVDGMLIVATIVMADDKRRYGVVRPVARIAFPIGVIASVAANIAGADPTLWARFIAAWPPIALLLIVEMLARPPAGSAAVPAGTEQGPRPGEAEPVVPHTAIGEVPPQPQVPPQREVPPAAGGVGVPRLRHPAAYPELVPLPPHVVSAAAGTSAGGAAGHRMPSSNSSREEQLTGGQNVDATQVPVPLTTGSQVHLEVPVAAELAGVEADGEVPSAVGPAGREAGLVAAEPLACSDEAPKKFRSALAPTDRAAADRLHVVADLRTPERPAHRSTGEGGSAPQQPSAQSNSVIAGADDNCGKRTAGDVRRPAATTRQLALTIMQEEPKLTRVEVARRLGVSTRRLREVLAG</sequence>
<feature type="transmembrane region" description="Helical" evidence="2">
    <location>
        <begin position="42"/>
        <end position="62"/>
    </location>
</feature>
<dbReference type="RefSeq" id="WP_023360775.1">
    <property type="nucleotide sequence ID" value="NC_022657.1"/>
</dbReference>
<organism evidence="3 4">
    <name type="scientific">Actinoplanes friuliensis DSM 7358</name>
    <dbReference type="NCBI Taxonomy" id="1246995"/>
    <lineage>
        <taxon>Bacteria</taxon>
        <taxon>Bacillati</taxon>
        <taxon>Actinomycetota</taxon>
        <taxon>Actinomycetes</taxon>
        <taxon>Micromonosporales</taxon>
        <taxon>Micromonosporaceae</taxon>
        <taxon>Actinoplanes</taxon>
    </lineage>
</organism>
<feature type="transmembrane region" description="Helical" evidence="2">
    <location>
        <begin position="74"/>
        <end position="92"/>
    </location>
</feature>
<accession>U5VYI8</accession>
<feature type="compositionally biased region" description="Basic and acidic residues" evidence="1">
    <location>
        <begin position="346"/>
        <end position="357"/>
    </location>
</feature>
<dbReference type="eggNOG" id="ENOG5032ZWA">
    <property type="taxonomic scope" value="Bacteria"/>
</dbReference>
<keyword evidence="4" id="KW-1185">Reference proteome</keyword>
<dbReference type="PATRIC" id="fig|1246995.3.peg.2471"/>
<gene>
    <name evidence="3" type="ORF">AFR_12150</name>
</gene>
<keyword evidence="2" id="KW-1133">Transmembrane helix</keyword>
<feature type="region of interest" description="Disordered" evidence="1">
    <location>
        <begin position="198"/>
        <end position="226"/>
    </location>
</feature>
<dbReference type="HOGENOM" id="CLU_691929_0_0_11"/>
<feature type="compositionally biased region" description="Low complexity" evidence="1">
    <location>
        <begin position="327"/>
        <end position="336"/>
    </location>
</feature>
<feature type="compositionally biased region" description="Basic and acidic residues" evidence="1">
    <location>
        <begin position="313"/>
        <end position="322"/>
    </location>
</feature>
<evidence type="ECO:0000256" key="1">
    <source>
        <dbReference type="SAM" id="MobiDB-lite"/>
    </source>
</evidence>
<feature type="region of interest" description="Disordered" evidence="1">
    <location>
        <begin position="313"/>
        <end position="359"/>
    </location>
</feature>
<reference evidence="3 4" key="1">
    <citation type="journal article" date="2014" name="J. Biotechnol.">
        <title>Complete genome sequence of the actinobacterium Actinoplanes friuliensis HAG 010964, producer of the lipopeptide antibiotic friulimycin.</title>
        <authorList>
            <person name="Ruckert C."/>
            <person name="Szczepanowski R."/>
            <person name="Albersmeier A."/>
            <person name="Goesmann A."/>
            <person name="Fischer N."/>
            <person name="Steinkamper A."/>
            <person name="Puhler A."/>
            <person name="Biener R."/>
            <person name="Schwartz D."/>
            <person name="Kalinowski J."/>
        </authorList>
    </citation>
    <scope>NUCLEOTIDE SEQUENCE [LARGE SCALE GENOMIC DNA]</scope>
    <source>
        <strain evidence="3 4">DSM 7358</strain>
    </source>
</reference>
<evidence type="ECO:0000313" key="4">
    <source>
        <dbReference type="Proteomes" id="UP000017746"/>
    </source>
</evidence>
<dbReference type="OrthoDB" id="3393357at2"/>
<evidence type="ECO:0008006" key="5">
    <source>
        <dbReference type="Google" id="ProtNLM"/>
    </source>
</evidence>
<dbReference type="AlphaFoldDB" id="U5VYI8"/>
<dbReference type="InterPro" id="IPR021235">
    <property type="entry name" value="DUF2637"/>
</dbReference>
<proteinExistence type="predicted"/>
<keyword evidence="2" id="KW-0812">Transmembrane</keyword>
<dbReference type="KEGG" id="afs:AFR_12150"/>
<dbReference type="Proteomes" id="UP000017746">
    <property type="component" value="Chromosome"/>
</dbReference>
<keyword evidence="2" id="KW-0472">Membrane</keyword>
<dbReference type="EMBL" id="CP006272">
    <property type="protein sequence ID" value="AGZ40716.1"/>
    <property type="molecule type" value="Genomic_DNA"/>
</dbReference>